<proteinExistence type="predicted"/>
<organism evidence="1 2">
    <name type="scientific">Pandoravirus japonicus</name>
    <dbReference type="NCBI Taxonomy" id="2823154"/>
    <lineage>
        <taxon>Viruses</taxon>
        <taxon>Pandoravirus</taxon>
    </lineage>
</organism>
<reference evidence="1" key="1">
    <citation type="submission" date="2021-04" db="EMBL/GenBank/DDBJ databases">
        <title>Draft Genome Sequence of Pandoravirus japonicus, Isolated from the Sabaishi River of Niigata, Japan.</title>
        <authorList>
            <person name="Hosokawa N."/>
            <person name="Takahashi H."/>
            <person name="Aoki K."/>
            <person name="Takemura M."/>
        </authorList>
    </citation>
    <scope>NUCLEOTIDE SEQUENCE</scope>
</reference>
<sequence>MCQTGSLGRMNANKNTLCAHSSLVSAVFYLKIGCMADDGDSQRPHRTRNSPPPLQFRRRLWPRVLVDSHGAKVEW</sequence>
<evidence type="ECO:0000313" key="2">
    <source>
        <dbReference type="Proteomes" id="UP001253637"/>
    </source>
</evidence>
<accession>A0A811BLW6</accession>
<evidence type="ECO:0000313" key="1">
    <source>
        <dbReference type="EMBL" id="BCU02989.1"/>
    </source>
</evidence>
<protein>
    <submittedName>
        <fullName evidence="1">Uncharacterized protein</fullName>
    </submittedName>
</protein>
<dbReference type="Proteomes" id="UP001253637">
    <property type="component" value="Segment"/>
</dbReference>
<name>A0A811BLW6_9VIRU</name>
<dbReference type="EMBL" id="LC625835">
    <property type="protein sequence ID" value="BCU02989.1"/>
    <property type="molecule type" value="Genomic_DNA"/>
</dbReference>